<evidence type="ECO:0000256" key="1">
    <source>
        <dbReference type="SAM" id="SignalP"/>
    </source>
</evidence>
<comment type="caution">
    <text evidence="3">The sequence shown here is derived from an EMBL/GenBank/DDBJ whole genome shotgun (WGS) entry which is preliminary data.</text>
</comment>
<name>A0A4Y8AQ05_9FLAO</name>
<dbReference type="Proteomes" id="UP000298517">
    <property type="component" value="Unassembled WGS sequence"/>
</dbReference>
<feature type="non-terminal residue" evidence="3">
    <location>
        <position position="378"/>
    </location>
</feature>
<evidence type="ECO:0000313" key="4">
    <source>
        <dbReference type="Proteomes" id="UP000298517"/>
    </source>
</evidence>
<keyword evidence="1" id="KW-0732">Signal</keyword>
<accession>A0A4Y8AQ05</accession>
<reference evidence="3 4" key="1">
    <citation type="journal article" date="2011" name="J. Microbiol.">
        <title>Gramella jeungdoensis sp. nov., isolated from a solar saltern in Korea.</title>
        <authorList>
            <person name="Joung Y."/>
            <person name="Kim H."/>
            <person name="Jang T."/>
            <person name="Ahn T.S."/>
            <person name="Joh K."/>
        </authorList>
    </citation>
    <scope>NUCLEOTIDE SEQUENCE [LARGE SCALE GENOMIC DNA]</scope>
    <source>
        <strain evidence="3 4">KCTC 23123</strain>
    </source>
</reference>
<proteinExistence type="predicted"/>
<organism evidence="3 4">
    <name type="scientific">Gramella jeungdoensis</name>
    <dbReference type="NCBI Taxonomy" id="708091"/>
    <lineage>
        <taxon>Bacteria</taxon>
        <taxon>Pseudomonadati</taxon>
        <taxon>Bacteroidota</taxon>
        <taxon>Flavobacteriia</taxon>
        <taxon>Flavobacteriales</taxon>
        <taxon>Flavobacteriaceae</taxon>
        <taxon>Christiangramia</taxon>
    </lineage>
</organism>
<dbReference type="CDD" id="cd00146">
    <property type="entry name" value="PKD"/>
    <property type="match status" value="1"/>
</dbReference>
<gene>
    <name evidence="3" type="ORF">E2488_11675</name>
</gene>
<dbReference type="AlphaFoldDB" id="A0A4Y8AQ05"/>
<dbReference type="EMBL" id="SNQI01000004">
    <property type="protein sequence ID" value="TEW72849.1"/>
    <property type="molecule type" value="Genomic_DNA"/>
</dbReference>
<feature type="domain" description="PKD" evidence="2">
    <location>
        <begin position="179"/>
        <end position="262"/>
    </location>
</feature>
<evidence type="ECO:0000259" key="2">
    <source>
        <dbReference type="PROSITE" id="PS50093"/>
    </source>
</evidence>
<dbReference type="InterPro" id="IPR013783">
    <property type="entry name" value="Ig-like_fold"/>
</dbReference>
<sequence>MKKITFIRFLALFVLLFSTTISFSQVVLPTEPACSFSGCNAGDLTITKAYIAQDNDVPLPACAVGDPINAFLYLQVNTGPKYNIYVQFDLYINNVKINGSDKYTYAEPVTGTLIPNTPIKIAPISFTCGDVIELKNIYVSWKTGGAKNNDASCAGIGGAGSKCADASAVPDIVVNTPISPNFTVNKSCDGDDFEKVVFTNTSTGGDGTLTYLWDFDGGVSNQPLTNEGPHTVTFASGGSKNITLTVTDSDNDVAVKNIGITINSCCVDPEITNPGPVTACDSYTLPVILGSNLTGNEAYYDDSQANGGIEITNLILTSSQTVWIYDADGSCSDEESFLVTIEDSVKADILEDVTECDSYELQPLTNGSYYTGSGGTGD</sequence>
<dbReference type="PROSITE" id="PS50093">
    <property type="entry name" value="PKD"/>
    <property type="match status" value="1"/>
</dbReference>
<feature type="signal peptide" evidence="1">
    <location>
        <begin position="1"/>
        <end position="24"/>
    </location>
</feature>
<dbReference type="InterPro" id="IPR000601">
    <property type="entry name" value="PKD_dom"/>
</dbReference>
<keyword evidence="4" id="KW-1185">Reference proteome</keyword>
<dbReference type="SUPFAM" id="SSF49299">
    <property type="entry name" value="PKD domain"/>
    <property type="match status" value="1"/>
</dbReference>
<dbReference type="InterPro" id="IPR035986">
    <property type="entry name" value="PKD_dom_sf"/>
</dbReference>
<protein>
    <recommendedName>
        <fullName evidence="2">PKD domain-containing protein</fullName>
    </recommendedName>
</protein>
<dbReference type="RefSeq" id="WP_204744213.1">
    <property type="nucleotide sequence ID" value="NZ_SNQI01000004.1"/>
</dbReference>
<feature type="chain" id="PRO_5021372240" description="PKD domain-containing protein" evidence="1">
    <location>
        <begin position="25"/>
        <end position="378"/>
    </location>
</feature>
<evidence type="ECO:0000313" key="3">
    <source>
        <dbReference type="EMBL" id="TEW72849.1"/>
    </source>
</evidence>
<dbReference type="Gene3D" id="2.60.40.10">
    <property type="entry name" value="Immunoglobulins"/>
    <property type="match status" value="1"/>
</dbReference>